<reference evidence="2 3" key="1">
    <citation type="submission" date="2017-11" db="EMBL/GenBank/DDBJ databases">
        <title>Comparative genomic analysis of Holospora spp., intranuclear symbionts of paramecia.</title>
        <authorList>
            <person name="Garushyants S.K."/>
            <person name="Beliavskaya A."/>
            <person name="Malko D.B."/>
            <person name="Logacheva M.D."/>
            <person name="Rautian M.S."/>
            <person name="Gelfand M.S."/>
        </authorList>
    </citation>
    <scope>NUCLEOTIDE SEQUENCE [LARGE SCALE GENOMIC DNA]</scope>
    <source>
        <strain evidence="3">02AZ16</strain>
    </source>
</reference>
<accession>A0A2S5RE40</accession>
<dbReference type="AlphaFoldDB" id="A0A2S5RE40"/>
<keyword evidence="3" id="KW-1185">Reference proteome</keyword>
<evidence type="ECO:0000256" key="1">
    <source>
        <dbReference type="SAM" id="MobiDB-lite"/>
    </source>
</evidence>
<dbReference type="RefSeq" id="WP_104206359.1">
    <property type="nucleotide sequence ID" value="NZ_PHHC01000064.1"/>
</dbReference>
<feature type="region of interest" description="Disordered" evidence="1">
    <location>
        <begin position="61"/>
        <end position="81"/>
    </location>
</feature>
<dbReference type="EMBL" id="PHHC01000064">
    <property type="protein sequence ID" value="PPE05570.1"/>
    <property type="molecule type" value="Genomic_DNA"/>
</dbReference>
<name>A0A2S5RE40_9PROT</name>
<dbReference type="Proteomes" id="UP000239425">
    <property type="component" value="Unassembled WGS sequence"/>
</dbReference>
<evidence type="ECO:0000313" key="3">
    <source>
        <dbReference type="Proteomes" id="UP000239425"/>
    </source>
</evidence>
<comment type="caution">
    <text evidence="2">The sequence shown here is derived from an EMBL/GenBank/DDBJ whole genome shotgun (WGS) entry which is preliminary data.</text>
</comment>
<feature type="compositionally biased region" description="Basic and acidic residues" evidence="1">
    <location>
        <begin position="65"/>
        <end position="79"/>
    </location>
</feature>
<gene>
    <name evidence="2" type="ORF">HCUR_00216</name>
</gene>
<proteinExistence type="predicted"/>
<protein>
    <submittedName>
        <fullName evidence="2">Uncharacterized protein</fullName>
    </submittedName>
</protein>
<evidence type="ECO:0000313" key="2">
    <source>
        <dbReference type="EMBL" id="PPE05570.1"/>
    </source>
</evidence>
<sequence length="93" mass="10435">MPITFLAKNTHPKKQSIVFIRAPNIKESGKNIGELVNPSSMKLGRHADPSYSVIDFQSVQTTESAEERGVDGGKNKRSETLYCNRHTRSSFLR</sequence>
<organism evidence="2 3">
    <name type="scientific">Holospora curviuscula</name>
    <dbReference type="NCBI Taxonomy" id="1082868"/>
    <lineage>
        <taxon>Bacteria</taxon>
        <taxon>Pseudomonadati</taxon>
        <taxon>Pseudomonadota</taxon>
        <taxon>Alphaproteobacteria</taxon>
        <taxon>Holosporales</taxon>
        <taxon>Holosporaceae</taxon>
        <taxon>Holospora</taxon>
    </lineage>
</organism>